<dbReference type="RefSeq" id="WP_090254422.1">
    <property type="nucleotide sequence ID" value="NZ_FOAA01000013.1"/>
</dbReference>
<evidence type="ECO:0000313" key="2">
    <source>
        <dbReference type="EMBL" id="SEL29495.1"/>
    </source>
</evidence>
<dbReference type="EMBL" id="FOAA01000013">
    <property type="protein sequence ID" value="SEL29495.1"/>
    <property type="molecule type" value="Genomic_DNA"/>
</dbReference>
<gene>
    <name evidence="2" type="ORF">SAMN05444515_11316</name>
</gene>
<accession>A0A1H7P2N7</accession>
<protein>
    <submittedName>
        <fullName evidence="2">Uncharacterized protein</fullName>
    </submittedName>
</protein>
<proteinExistence type="predicted"/>
<sequence length="72" mass="7886">MSHANPVSGQEYSTIQREAALRRRMVSLERELKKVEAELDGVRQSRSRQGVGAGAAFPSQPRFDHPLPVAAG</sequence>
<organism evidence="2 3">
    <name type="scientific">Ectothiorhodospira marina</name>
    <dbReference type="NCBI Taxonomy" id="1396821"/>
    <lineage>
        <taxon>Bacteria</taxon>
        <taxon>Pseudomonadati</taxon>
        <taxon>Pseudomonadota</taxon>
        <taxon>Gammaproteobacteria</taxon>
        <taxon>Chromatiales</taxon>
        <taxon>Ectothiorhodospiraceae</taxon>
        <taxon>Ectothiorhodospira</taxon>
    </lineage>
</organism>
<dbReference type="Proteomes" id="UP000199256">
    <property type="component" value="Unassembled WGS sequence"/>
</dbReference>
<reference evidence="3" key="1">
    <citation type="submission" date="2016-10" db="EMBL/GenBank/DDBJ databases">
        <authorList>
            <person name="Varghese N."/>
            <person name="Submissions S."/>
        </authorList>
    </citation>
    <scope>NUCLEOTIDE SEQUENCE [LARGE SCALE GENOMIC DNA]</scope>
    <source>
        <strain evidence="3">DSM 241</strain>
    </source>
</reference>
<dbReference type="AlphaFoldDB" id="A0A1H7P2N7"/>
<dbReference type="OrthoDB" id="5796637at2"/>
<feature type="region of interest" description="Disordered" evidence="1">
    <location>
        <begin position="39"/>
        <end position="72"/>
    </location>
</feature>
<keyword evidence="3" id="KW-1185">Reference proteome</keyword>
<evidence type="ECO:0000256" key="1">
    <source>
        <dbReference type="SAM" id="MobiDB-lite"/>
    </source>
</evidence>
<name>A0A1H7P2N7_9GAMM</name>
<evidence type="ECO:0000313" key="3">
    <source>
        <dbReference type="Proteomes" id="UP000199256"/>
    </source>
</evidence>